<dbReference type="PANTHER" id="PTHR30621:SF0">
    <property type="entry name" value="BIFUNCTIONAL GLUTAMINE SYNTHETASE ADENYLYLTRANSFERASE_ADENYLYL-REMOVING ENZYME"/>
    <property type="match status" value="1"/>
</dbReference>
<feature type="region of interest" description="Adenylyl transferase" evidence="7">
    <location>
        <begin position="545"/>
        <end position="1058"/>
    </location>
</feature>
<dbReference type="CDD" id="cd05401">
    <property type="entry name" value="NT_GlnE_GlnD_like"/>
    <property type="match status" value="2"/>
</dbReference>
<dbReference type="InterPro" id="IPR013546">
    <property type="entry name" value="PII_UdlTrfase/GS_AdlTrfase"/>
</dbReference>
<comment type="caution">
    <text evidence="11">The sequence shown here is derived from an EMBL/GenBank/DDBJ whole genome shotgun (WGS) entry which is preliminary data.</text>
</comment>
<evidence type="ECO:0000256" key="8">
    <source>
        <dbReference type="SAM" id="MobiDB-lite"/>
    </source>
</evidence>
<dbReference type="Pfam" id="PF03710">
    <property type="entry name" value="GlnE"/>
    <property type="match status" value="2"/>
</dbReference>
<evidence type="ECO:0000259" key="10">
    <source>
        <dbReference type="Pfam" id="PF08335"/>
    </source>
</evidence>
<feature type="domain" description="Glutamate-ammonia ligase adenylyltransferase repeated" evidence="9">
    <location>
        <begin position="224"/>
        <end position="362"/>
    </location>
</feature>
<keyword evidence="6 7" id="KW-0511">Multifunctional enzyme</keyword>
<evidence type="ECO:0000256" key="7">
    <source>
        <dbReference type="HAMAP-Rule" id="MF_00802"/>
    </source>
</evidence>
<dbReference type="InterPro" id="IPR043519">
    <property type="entry name" value="NT_sf"/>
</dbReference>
<feature type="domain" description="PII-uridylyltransferase/Glutamine-synthetase adenylyltransferase" evidence="10">
    <location>
        <begin position="907"/>
        <end position="1047"/>
    </location>
</feature>
<gene>
    <name evidence="7" type="primary">glnE</name>
    <name evidence="11" type="ORF">QP460_004050</name>
</gene>
<dbReference type="SUPFAM" id="SSF81593">
    <property type="entry name" value="Nucleotidyltransferase substrate binding subunit/domain"/>
    <property type="match status" value="2"/>
</dbReference>
<dbReference type="Pfam" id="PF08335">
    <property type="entry name" value="GlnD_UR_UTase"/>
    <property type="match status" value="2"/>
</dbReference>
<organism evidence="11 12">
    <name type="scientific">Corynebacterium amycolatum</name>
    <dbReference type="NCBI Taxonomy" id="43765"/>
    <lineage>
        <taxon>Bacteria</taxon>
        <taxon>Bacillati</taxon>
        <taxon>Actinomycetota</taxon>
        <taxon>Actinomycetes</taxon>
        <taxon>Mycobacteriales</taxon>
        <taxon>Corynebacteriaceae</taxon>
        <taxon>Corynebacterium</taxon>
    </lineage>
</organism>
<evidence type="ECO:0000313" key="11">
    <source>
        <dbReference type="EMBL" id="MEO3716757.1"/>
    </source>
</evidence>
<dbReference type="InterPro" id="IPR023057">
    <property type="entry name" value="GlnE"/>
</dbReference>
<dbReference type="GO" id="GO:0000820">
    <property type="term" value="P:regulation of glutamine family amino acid metabolic process"/>
    <property type="evidence" value="ECO:0007669"/>
    <property type="project" value="UniProtKB-UniRule"/>
</dbReference>
<dbReference type="AlphaFoldDB" id="A0AAW9SSU7"/>
<evidence type="ECO:0000313" key="12">
    <source>
        <dbReference type="Proteomes" id="UP001223646"/>
    </source>
</evidence>
<feature type="region of interest" description="Disordered" evidence="8">
    <location>
        <begin position="1"/>
        <end position="22"/>
    </location>
</feature>
<reference evidence="11" key="2">
    <citation type="submission" date="2024-05" db="EMBL/GenBank/DDBJ databases">
        <authorList>
            <person name="Wolfe A."/>
        </authorList>
    </citation>
    <scope>NUCLEOTIDE SEQUENCE</scope>
    <source>
        <strain evidence="11">UMB1064</strain>
    </source>
</reference>
<dbReference type="EC" id="2.7.7.42" evidence="7"/>
<keyword evidence="3 7" id="KW-0547">Nucleotide-binding</keyword>
<sequence>MNRPRTSRQSVPRPAALGLRNDDRTRADLEDLGWYNEESLQLLWGLAGASDPKLALVALVRLKGALDELEQDGKLENWATWSGLDEAMREQVPLRTRMFALLGGSSALGDHLVAHPEKWVLLQAELPTEADMFREMLSSVGAVPEVIELTDEASLEKQEDPEYRKPVVAPATLEGPGLYRAKLTGREAEVAMQCAYRDLIMRIACHDLAGTYPRGPRRPGQPQVPFRQVSEALSDLADAALTAALSVAVQQVFPSAPVSTRLAVIAMGKCGAEELNYISDVDVIFVAEPADARATRLASEFIRISCHCFFEVDANLRPEGKSGALVRTVDSHVAYYKRWAETWEFQALLKARPMTGDVELGREYIDALAPMVWTASQRESFVDDVQRMRARVVQNVPEELRYRELKLGRGGLRDVEFAVQLLQLVHGRYDDSLRVLPTVMALDALVEAGYIGREDGAALINAYEFIRLLEHRLQLQKMRRTHLLPAEDDTEALQWLGRASGLVGEGGTDASKPLAKQVRLASSQIRSLHNKLFYRPLLNSVVEQDIGTLQLSADAAKRQLAALGYQYPDRAYEHLSALAAGTSRKSRIQAMLLPTLMEWLSSTPDPDAGLLNYRKLSEKLHDETWFLRTLRDEGVVGQRLMRVLGSSPYASDLIMSAPDVIKRFGDGASGPKLLNTDSDAVGRALVAAAARHNSPAKAIGVARALRRAELARIASADLFGLMDVQEVCHSLSMVWDNVLEAALAAEIRAWSLEHSDSEVPGVISVIGMGRLGGAELGYGSDADVMFICEPRKDAEGTPLVDDSEVVKWATRICDSLRRRLAKPSQDPPLEVDVDLRPEGRSGPIVRTLDSYVTYYERWGETWEIQALLRATWIAGDKDLGTRFLKAIDSLRYPQGGADVKMVRDVRRMKARVDSERLPRGADRRTHTKLGSGALTDIEWTVQLLIMLHAHEVPELHNTSTLECLEVLKDREILDAEDTDALRDAWLMATNARNALVLTRGKRTDQLPQPGRQLTQVAGAAGWDASDSNGFIEHYLRLTRHSSRVVNRVFWGEENPDHE</sequence>
<dbReference type="NCBIfam" id="NF010707">
    <property type="entry name" value="PRK14109.1"/>
    <property type="match status" value="1"/>
</dbReference>
<comment type="function">
    <text evidence="7">Involved in the regulation of glutamine synthetase GlnA, a key enzyme in the process to assimilate ammonia. When cellular nitrogen levels are high, the C-terminal adenylyl transferase (AT) inactivates GlnA by covalent transfer of an adenylyl group from ATP to specific tyrosine residue of GlnA, thus reducing its activity. Conversely, when nitrogen levels are low, the N-terminal adenylyl removase (AR) activates GlnA by removing the adenylyl group by phosphorolysis, increasing its activity. The regulatory region of GlnE binds the signal transduction protein PII (GlnB) which indicates the nitrogen status of the cell.</text>
</comment>
<evidence type="ECO:0000259" key="9">
    <source>
        <dbReference type="Pfam" id="PF03710"/>
    </source>
</evidence>
<dbReference type="HAMAP" id="MF_00802">
    <property type="entry name" value="GlnE"/>
    <property type="match status" value="1"/>
</dbReference>
<keyword evidence="4 7" id="KW-0067">ATP-binding</keyword>
<evidence type="ECO:0000256" key="4">
    <source>
        <dbReference type="ARBA" id="ARBA00022840"/>
    </source>
</evidence>
<comment type="similarity">
    <text evidence="7">Belongs to the GlnE family.</text>
</comment>
<dbReference type="SUPFAM" id="SSF81301">
    <property type="entry name" value="Nucleotidyltransferase"/>
    <property type="match status" value="2"/>
</dbReference>
<comment type="catalytic activity">
    <reaction evidence="7">
        <text>[glutamine synthetase]-L-tyrosine + ATP = [glutamine synthetase]-O(4)-(5'-adenylyl)-L-tyrosine + diphosphate</text>
        <dbReference type="Rhea" id="RHEA:18589"/>
        <dbReference type="Rhea" id="RHEA-COMP:10660"/>
        <dbReference type="Rhea" id="RHEA-COMP:10661"/>
        <dbReference type="ChEBI" id="CHEBI:30616"/>
        <dbReference type="ChEBI" id="CHEBI:33019"/>
        <dbReference type="ChEBI" id="CHEBI:46858"/>
        <dbReference type="ChEBI" id="CHEBI:83624"/>
        <dbReference type="EC" id="2.7.7.42"/>
    </reaction>
</comment>
<feature type="domain" description="Glutamate-ammonia ligase adenylyltransferase repeated" evidence="9">
    <location>
        <begin position="638"/>
        <end position="885"/>
    </location>
</feature>
<comment type="cofactor">
    <cofactor evidence="7">
        <name>Mg(2+)</name>
        <dbReference type="ChEBI" id="CHEBI:18420"/>
    </cofactor>
</comment>
<dbReference type="GO" id="GO:0005524">
    <property type="term" value="F:ATP binding"/>
    <property type="evidence" value="ECO:0007669"/>
    <property type="project" value="UniProtKB-UniRule"/>
</dbReference>
<reference evidence="11" key="1">
    <citation type="submission" date="2023-05" db="EMBL/GenBank/DDBJ databases">
        <authorList>
            <person name="Du J."/>
        </authorList>
    </citation>
    <scope>NUCLEOTIDE SEQUENCE</scope>
    <source>
        <strain evidence="11">UMB1064</strain>
    </source>
</reference>
<dbReference type="GO" id="GO:0005829">
    <property type="term" value="C:cytosol"/>
    <property type="evidence" value="ECO:0007669"/>
    <property type="project" value="TreeGrafter"/>
</dbReference>
<dbReference type="GO" id="GO:0008882">
    <property type="term" value="F:[glutamate-ammonia-ligase] adenylyltransferase activity"/>
    <property type="evidence" value="ECO:0007669"/>
    <property type="project" value="UniProtKB-UniRule"/>
</dbReference>
<evidence type="ECO:0000256" key="2">
    <source>
        <dbReference type="ARBA" id="ARBA00022695"/>
    </source>
</evidence>
<protein>
    <recommendedName>
        <fullName evidence="7">Bifunctional glutamine synthetase adenylyltransferase/adenylyl-removing enzyme</fullName>
    </recommendedName>
    <alternativeName>
        <fullName evidence="7">ATP:glutamine synthetase adenylyltransferase</fullName>
    </alternativeName>
    <alternativeName>
        <fullName evidence="7">ATase</fullName>
    </alternativeName>
    <domain>
        <recommendedName>
            <fullName evidence="7">Glutamine synthetase adenylyl-L-tyrosine phosphorylase</fullName>
            <ecNumber evidence="7">2.7.7.89</ecNumber>
        </recommendedName>
        <alternativeName>
            <fullName evidence="7">Adenylyl removase</fullName>
            <shortName evidence="7">AR</shortName>
            <shortName evidence="7">AT-N</shortName>
        </alternativeName>
    </domain>
    <domain>
        <recommendedName>
            <fullName evidence="7">Glutamine synthetase adenylyl transferase</fullName>
            <ecNumber evidence="7">2.7.7.42</ecNumber>
        </recommendedName>
        <alternativeName>
            <fullName evidence="7">Adenylyl transferase</fullName>
            <shortName evidence="7">AT</shortName>
            <shortName evidence="7">AT-C</shortName>
        </alternativeName>
    </domain>
</protein>
<dbReference type="GO" id="GO:0000287">
    <property type="term" value="F:magnesium ion binding"/>
    <property type="evidence" value="ECO:0007669"/>
    <property type="project" value="UniProtKB-UniRule"/>
</dbReference>
<feature type="region of interest" description="Adenylyl removase" evidence="7">
    <location>
        <begin position="1"/>
        <end position="537"/>
    </location>
</feature>
<dbReference type="Gene3D" id="1.20.120.330">
    <property type="entry name" value="Nucleotidyltransferases domain 2"/>
    <property type="match status" value="2"/>
</dbReference>
<accession>A0AAW9SSU7</accession>
<keyword evidence="1 7" id="KW-0808">Transferase</keyword>
<dbReference type="PANTHER" id="PTHR30621">
    <property type="entry name" value="GLUTAMINE SYNTHETASE ADENYLYLTRANSFERASE"/>
    <property type="match status" value="1"/>
</dbReference>
<evidence type="ECO:0000256" key="3">
    <source>
        <dbReference type="ARBA" id="ARBA00022741"/>
    </source>
</evidence>
<dbReference type="Proteomes" id="UP001223646">
    <property type="component" value="Unassembled WGS sequence"/>
</dbReference>
<dbReference type="EC" id="2.7.7.89" evidence="7"/>
<proteinExistence type="inferred from homology"/>
<keyword evidence="5 7" id="KW-0460">Magnesium</keyword>
<evidence type="ECO:0000256" key="6">
    <source>
        <dbReference type="ARBA" id="ARBA00023268"/>
    </source>
</evidence>
<evidence type="ECO:0000256" key="5">
    <source>
        <dbReference type="ARBA" id="ARBA00022842"/>
    </source>
</evidence>
<comment type="catalytic activity">
    <reaction evidence="7">
        <text>[glutamine synthetase]-O(4)-(5'-adenylyl)-L-tyrosine + phosphate = [glutamine synthetase]-L-tyrosine + ADP</text>
        <dbReference type="Rhea" id="RHEA:43716"/>
        <dbReference type="Rhea" id="RHEA-COMP:10660"/>
        <dbReference type="Rhea" id="RHEA-COMP:10661"/>
        <dbReference type="ChEBI" id="CHEBI:43474"/>
        <dbReference type="ChEBI" id="CHEBI:46858"/>
        <dbReference type="ChEBI" id="CHEBI:83624"/>
        <dbReference type="ChEBI" id="CHEBI:456216"/>
        <dbReference type="EC" id="2.7.7.89"/>
    </reaction>
</comment>
<dbReference type="EMBL" id="JASOOY020000011">
    <property type="protein sequence ID" value="MEO3716757.1"/>
    <property type="molecule type" value="Genomic_DNA"/>
</dbReference>
<evidence type="ECO:0000256" key="1">
    <source>
        <dbReference type="ARBA" id="ARBA00022679"/>
    </source>
</evidence>
<dbReference type="Gene3D" id="3.30.460.10">
    <property type="entry name" value="Beta Polymerase, domain 2"/>
    <property type="match status" value="2"/>
</dbReference>
<keyword evidence="2 7" id="KW-0548">Nucleotidyltransferase</keyword>
<feature type="domain" description="PII-uridylyltransferase/Glutamine-synthetase adenylyltransferase" evidence="10">
    <location>
        <begin position="387"/>
        <end position="533"/>
    </location>
</feature>
<name>A0AAW9SSU7_CORAY</name>
<dbReference type="GO" id="GO:0047388">
    <property type="term" value="F:[glutamine synthetase]-adenylyl-L-tyrosine phosphorylase activity"/>
    <property type="evidence" value="ECO:0007669"/>
    <property type="project" value="UniProtKB-EC"/>
</dbReference>
<dbReference type="InterPro" id="IPR005190">
    <property type="entry name" value="GlnE_rpt_dom"/>
</dbReference>